<organism evidence="2 3">
    <name type="scientific">Demequina sediminis</name>
    <dbReference type="NCBI Taxonomy" id="1930058"/>
    <lineage>
        <taxon>Bacteria</taxon>
        <taxon>Bacillati</taxon>
        <taxon>Actinomycetota</taxon>
        <taxon>Actinomycetes</taxon>
        <taxon>Micrococcales</taxon>
        <taxon>Demequinaceae</taxon>
        <taxon>Demequina</taxon>
    </lineage>
</organism>
<feature type="transmembrane region" description="Helical" evidence="1">
    <location>
        <begin position="56"/>
        <end position="73"/>
    </location>
</feature>
<accession>A0ABP9WMD2</accession>
<evidence type="ECO:0000313" key="3">
    <source>
        <dbReference type="Proteomes" id="UP001426770"/>
    </source>
</evidence>
<dbReference type="EMBL" id="BAABRR010000017">
    <property type="protein sequence ID" value="GAA5519990.1"/>
    <property type="molecule type" value="Genomic_DNA"/>
</dbReference>
<keyword evidence="3" id="KW-1185">Reference proteome</keyword>
<dbReference type="RefSeq" id="WP_286216250.1">
    <property type="nucleotide sequence ID" value="NZ_AP027736.1"/>
</dbReference>
<sequence>MPPAPGRDPEVAFPLAIAAVVLGVVGLTVPLLAWVALGLSVIAYLLNMPHAPTRTLAIVGAVLGLVGVSQSLIG</sequence>
<keyword evidence="1" id="KW-1133">Transmembrane helix</keyword>
<evidence type="ECO:0000256" key="1">
    <source>
        <dbReference type="SAM" id="Phobius"/>
    </source>
</evidence>
<comment type="caution">
    <text evidence="2">The sequence shown here is derived from an EMBL/GenBank/DDBJ whole genome shotgun (WGS) entry which is preliminary data.</text>
</comment>
<dbReference type="Proteomes" id="UP001426770">
    <property type="component" value="Unassembled WGS sequence"/>
</dbReference>
<keyword evidence="1" id="KW-0472">Membrane</keyword>
<gene>
    <name evidence="2" type="ORF">Lsed01_02451</name>
</gene>
<feature type="transmembrane region" description="Helical" evidence="1">
    <location>
        <begin position="12"/>
        <end position="44"/>
    </location>
</feature>
<protein>
    <submittedName>
        <fullName evidence="2">Uncharacterized protein</fullName>
    </submittedName>
</protein>
<proteinExistence type="predicted"/>
<reference evidence="2 3" key="1">
    <citation type="submission" date="2024-02" db="EMBL/GenBank/DDBJ databases">
        <title>Lysinimicrobium sediminis NBRC 112286.</title>
        <authorList>
            <person name="Ichikawa N."/>
            <person name="Katano-Makiyama Y."/>
            <person name="Hidaka K."/>
        </authorList>
    </citation>
    <scope>NUCLEOTIDE SEQUENCE [LARGE SCALE GENOMIC DNA]</scope>
    <source>
        <strain evidence="2 3">NBRC 112286</strain>
    </source>
</reference>
<keyword evidence="1" id="KW-0812">Transmembrane</keyword>
<name>A0ABP9WMD2_9MICO</name>
<evidence type="ECO:0000313" key="2">
    <source>
        <dbReference type="EMBL" id="GAA5519990.1"/>
    </source>
</evidence>